<proteinExistence type="predicted"/>
<gene>
    <name evidence="2" type="ORF">P43SY_005074</name>
</gene>
<name>A0AAD5LJV4_PYTIN</name>
<accession>A0AAD5LJV4</accession>
<evidence type="ECO:0000313" key="2">
    <source>
        <dbReference type="EMBL" id="KAJ0401054.1"/>
    </source>
</evidence>
<keyword evidence="3" id="KW-1185">Reference proteome</keyword>
<dbReference type="AlphaFoldDB" id="A0AAD5LJV4"/>
<evidence type="ECO:0000256" key="1">
    <source>
        <dbReference type="SAM" id="MobiDB-lite"/>
    </source>
</evidence>
<feature type="region of interest" description="Disordered" evidence="1">
    <location>
        <begin position="1"/>
        <end position="103"/>
    </location>
</feature>
<reference evidence="2" key="1">
    <citation type="submission" date="2021-12" db="EMBL/GenBank/DDBJ databases">
        <title>Prjna785345.</title>
        <authorList>
            <person name="Rujirawat T."/>
            <person name="Krajaejun T."/>
        </authorList>
    </citation>
    <scope>NUCLEOTIDE SEQUENCE</scope>
    <source>
        <strain evidence="2">Pi057C3</strain>
    </source>
</reference>
<organism evidence="2 3">
    <name type="scientific">Pythium insidiosum</name>
    <name type="common">Pythiosis disease agent</name>
    <dbReference type="NCBI Taxonomy" id="114742"/>
    <lineage>
        <taxon>Eukaryota</taxon>
        <taxon>Sar</taxon>
        <taxon>Stramenopiles</taxon>
        <taxon>Oomycota</taxon>
        <taxon>Peronosporomycetes</taxon>
        <taxon>Pythiales</taxon>
        <taxon>Pythiaceae</taxon>
        <taxon>Pythium</taxon>
    </lineage>
</organism>
<dbReference type="EMBL" id="JAKCXM010000138">
    <property type="protein sequence ID" value="KAJ0401054.1"/>
    <property type="molecule type" value="Genomic_DNA"/>
</dbReference>
<protein>
    <submittedName>
        <fullName evidence="2">Uncharacterized protein</fullName>
    </submittedName>
</protein>
<dbReference type="Proteomes" id="UP001209570">
    <property type="component" value="Unassembled WGS sequence"/>
</dbReference>
<evidence type="ECO:0000313" key="3">
    <source>
        <dbReference type="Proteomes" id="UP001209570"/>
    </source>
</evidence>
<comment type="caution">
    <text evidence="2">The sequence shown here is derived from an EMBL/GenBank/DDBJ whole genome shotgun (WGS) entry which is preliminary data.</text>
</comment>
<feature type="compositionally biased region" description="Polar residues" evidence="1">
    <location>
        <begin position="62"/>
        <end position="72"/>
    </location>
</feature>
<sequence length="424" mass="46583">MMAPQHAPSTGRPRTAPPAMLSPRAARNFPPSVVPTPVKPSSGRATAQLPPRRPVKRPLSARPSSAQASRESSGIRGAGAGAAATKTRPWSASRVRPTSGLGAVDNDDVYTITVSTERIEDTRSQMQHYMLPDKDRRQFLKDYFQLVETSELQNALRERDEGNEEKQWQTFLDEMKDCLKLYESPDSSKGHDNTNVKNETSFHSDEARIGARDVLGRKYGIKSIAVMHLVKAIAASLVKKPVAAVSYSDVISVWSEQIGDGDTSSGSGALKHRVLFASVCLEVCQACFPPWMRATPSYDSDVQERYRQAIEIGETIGIENFLKRTLETWLVHFSSALAQVETAVSEELKNGADDDAHPPEWLDFGHFSEALAAISLNGLTKGERLEYFEALTTSEGGADYASIDDVIQFIMHIKCSQDGRIGSI</sequence>